<sequence>MPFLLPSRKHCSRTKPMRPLITLALLMVCGVLQAAPQCEDFLGALGTYPKSIEYLDCHQEPELQTAPLIATYRIKGAEAVAAETYLQHTYGMRHLQLFCCMWDSLRHFHREQQSGIGYEILMVSEETPINQRSQWAQIEFFYITVSVNTLEP</sequence>
<keyword evidence="1" id="KW-0732">Signal</keyword>
<evidence type="ECO:0000313" key="3">
    <source>
        <dbReference type="Proteomes" id="UP000291130"/>
    </source>
</evidence>
<dbReference type="KEGG" id="ptk:EXN22_23985"/>
<feature type="signal peptide" evidence="1">
    <location>
        <begin position="1"/>
        <end position="34"/>
    </location>
</feature>
<feature type="chain" id="PRO_5019156484" evidence="1">
    <location>
        <begin position="35"/>
        <end position="152"/>
    </location>
</feature>
<evidence type="ECO:0000256" key="1">
    <source>
        <dbReference type="SAM" id="SignalP"/>
    </source>
</evidence>
<dbReference type="Pfam" id="PF16310">
    <property type="entry name" value="DUF4952"/>
    <property type="match status" value="1"/>
</dbReference>
<proteinExistence type="predicted"/>
<dbReference type="AlphaFoldDB" id="A0A411MPJ2"/>
<dbReference type="EMBL" id="CP035952">
    <property type="protein sequence ID" value="QBF28590.1"/>
    <property type="molecule type" value="Genomic_DNA"/>
</dbReference>
<accession>A0A411MPJ2</accession>
<reference evidence="2 3" key="1">
    <citation type="submission" date="2019-02" db="EMBL/GenBank/DDBJ databases">
        <title>Complete genome sequence of Pseudomonas sp. SNU WT1 isolated from rainbow trout.</title>
        <authorList>
            <person name="Oh W.T."/>
            <person name="Park S.C."/>
        </authorList>
    </citation>
    <scope>NUCLEOTIDE SEQUENCE [LARGE SCALE GENOMIC DNA]</scope>
    <source>
        <strain evidence="2 3">SNU WT1</strain>
    </source>
</reference>
<gene>
    <name evidence="2" type="ORF">EXN22_23985</name>
</gene>
<keyword evidence="3" id="KW-1185">Reference proteome</keyword>
<dbReference type="Proteomes" id="UP000291130">
    <property type="component" value="Chromosome"/>
</dbReference>
<evidence type="ECO:0000313" key="2">
    <source>
        <dbReference type="EMBL" id="QBF28590.1"/>
    </source>
</evidence>
<dbReference type="InterPro" id="IPR032537">
    <property type="entry name" value="DUF4952"/>
</dbReference>
<organism evidence="2 3">
    <name type="scientific">Pseudomonas tructae</name>
    <dbReference type="NCBI Taxonomy" id="2518644"/>
    <lineage>
        <taxon>Bacteria</taxon>
        <taxon>Pseudomonadati</taxon>
        <taxon>Pseudomonadota</taxon>
        <taxon>Gammaproteobacteria</taxon>
        <taxon>Pseudomonadales</taxon>
        <taxon>Pseudomonadaceae</taxon>
        <taxon>Pseudomonas</taxon>
    </lineage>
</organism>
<dbReference type="OrthoDB" id="339049at2"/>
<name>A0A411MPJ2_9PSED</name>
<protein>
    <submittedName>
        <fullName evidence="2">DUF4952 domain-containing protein</fullName>
    </submittedName>
</protein>